<reference evidence="2 3" key="1">
    <citation type="submission" date="2018-08" db="EMBL/GenBank/DDBJ databases">
        <title>Hydrogenophaga sp. LA-38 isolated from sludge.</title>
        <authorList>
            <person name="Im W.-T."/>
        </authorList>
    </citation>
    <scope>NUCLEOTIDE SEQUENCE [LARGE SCALE GENOMIC DNA]</scope>
    <source>
        <strain evidence="2 3">LA-38</strain>
    </source>
</reference>
<proteinExistence type="predicted"/>
<accession>A0A372EIV4</accession>
<feature type="transmembrane region" description="Helical" evidence="1">
    <location>
        <begin position="48"/>
        <end position="65"/>
    </location>
</feature>
<feature type="transmembrane region" description="Helical" evidence="1">
    <location>
        <begin position="108"/>
        <end position="128"/>
    </location>
</feature>
<feature type="transmembrane region" description="Helical" evidence="1">
    <location>
        <begin position="77"/>
        <end position="96"/>
    </location>
</feature>
<evidence type="ECO:0000256" key="1">
    <source>
        <dbReference type="SAM" id="Phobius"/>
    </source>
</evidence>
<dbReference type="Proteomes" id="UP000261931">
    <property type="component" value="Unassembled WGS sequence"/>
</dbReference>
<gene>
    <name evidence="2" type="ORF">DY262_13530</name>
</gene>
<feature type="transmembrane region" description="Helical" evidence="1">
    <location>
        <begin position="21"/>
        <end position="42"/>
    </location>
</feature>
<keyword evidence="3" id="KW-1185">Reference proteome</keyword>
<sequence>MSLSTLRLSTTHLRRVLALDAISGAGAAVLHLAFAGSLAGWLGLSQGLITAAGWALLAYVALAAILARQVAPARGPLMVLIVGNVLWGVACLALAWGGDSGVTALGQAYLTVLAVAVLALADLEFLGWRAPVQRLAV</sequence>
<dbReference type="AlphaFoldDB" id="A0A372EIV4"/>
<organism evidence="2 3">
    <name type="scientific">Hydrogenophaga borbori</name>
    <dbReference type="NCBI Taxonomy" id="2294117"/>
    <lineage>
        <taxon>Bacteria</taxon>
        <taxon>Pseudomonadati</taxon>
        <taxon>Pseudomonadota</taxon>
        <taxon>Betaproteobacteria</taxon>
        <taxon>Burkholderiales</taxon>
        <taxon>Comamonadaceae</taxon>
        <taxon>Hydrogenophaga</taxon>
    </lineage>
</organism>
<evidence type="ECO:0008006" key="4">
    <source>
        <dbReference type="Google" id="ProtNLM"/>
    </source>
</evidence>
<comment type="caution">
    <text evidence="2">The sequence shown here is derived from an EMBL/GenBank/DDBJ whole genome shotgun (WGS) entry which is preliminary data.</text>
</comment>
<protein>
    <recommendedName>
        <fullName evidence="4">Integral membrane protein</fullName>
    </recommendedName>
</protein>
<evidence type="ECO:0000313" key="2">
    <source>
        <dbReference type="EMBL" id="RFP78318.1"/>
    </source>
</evidence>
<dbReference type="RefSeq" id="WP_116959570.1">
    <property type="nucleotide sequence ID" value="NZ_QVLS01000007.1"/>
</dbReference>
<dbReference type="EMBL" id="QVLS01000007">
    <property type="protein sequence ID" value="RFP78318.1"/>
    <property type="molecule type" value="Genomic_DNA"/>
</dbReference>
<keyword evidence="1" id="KW-0812">Transmembrane</keyword>
<keyword evidence="1" id="KW-1133">Transmembrane helix</keyword>
<name>A0A372EIV4_9BURK</name>
<evidence type="ECO:0000313" key="3">
    <source>
        <dbReference type="Proteomes" id="UP000261931"/>
    </source>
</evidence>
<keyword evidence="1" id="KW-0472">Membrane</keyword>